<feature type="region of interest" description="Disordered" evidence="1">
    <location>
        <begin position="25"/>
        <end position="71"/>
    </location>
</feature>
<feature type="chain" id="PRO_5046881586" evidence="2">
    <location>
        <begin position="22"/>
        <end position="175"/>
    </location>
</feature>
<name>A0ABZ0KYA3_9BACL</name>
<feature type="compositionally biased region" description="Acidic residues" evidence="1">
    <location>
        <begin position="39"/>
        <end position="59"/>
    </location>
</feature>
<organism evidence="3 4">
    <name type="scientific">Sporosarcina jeotgali</name>
    <dbReference type="NCBI Taxonomy" id="3020056"/>
    <lineage>
        <taxon>Bacteria</taxon>
        <taxon>Bacillati</taxon>
        <taxon>Bacillota</taxon>
        <taxon>Bacilli</taxon>
        <taxon>Bacillales</taxon>
        <taxon>Caryophanaceae</taxon>
        <taxon>Sporosarcina</taxon>
    </lineage>
</organism>
<proteinExistence type="predicted"/>
<dbReference type="Proteomes" id="UP001303532">
    <property type="component" value="Chromosome"/>
</dbReference>
<dbReference type="InterPro" id="IPR019076">
    <property type="entry name" value="Spore_lipoprot_YhcN/YlaJ-like"/>
</dbReference>
<keyword evidence="4" id="KW-1185">Reference proteome</keyword>
<dbReference type="EMBL" id="CP116341">
    <property type="protein sequence ID" value="WOV85371.1"/>
    <property type="molecule type" value="Genomic_DNA"/>
</dbReference>
<protein>
    <submittedName>
        <fullName evidence="3">YhcN/YlaJ family sporulation lipoprotein</fullName>
    </submittedName>
</protein>
<dbReference type="RefSeq" id="WP_323692984.1">
    <property type="nucleotide sequence ID" value="NZ_CP116341.1"/>
</dbReference>
<dbReference type="InterPro" id="IPR014247">
    <property type="entry name" value="Spore_lipoprot_YhcN/YlaJ"/>
</dbReference>
<gene>
    <name evidence="3" type="ORF">PGH26_05390</name>
</gene>
<reference evidence="3 4" key="1">
    <citation type="submission" date="2023-01" db="EMBL/GenBank/DDBJ databases">
        <title>Sporosarcina sp. nov., isolated from Korean tranditional fermented seafood 'Jeotgal'.</title>
        <authorList>
            <person name="Yang A.-I."/>
        </authorList>
    </citation>
    <scope>NUCLEOTIDE SEQUENCE [LARGE SCALE GENOMIC DNA]</scope>
    <source>
        <strain evidence="3 4">B2O-1</strain>
    </source>
</reference>
<feature type="signal peptide" evidence="2">
    <location>
        <begin position="1"/>
        <end position="21"/>
    </location>
</feature>
<dbReference type="NCBIfam" id="TIGR02898">
    <property type="entry name" value="spore_YhcN_YlaJ"/>
    <property type="match status" value="1"/>
</dbReference>
<dbReference type="PROSITE" id="PS51257">
    <property type="entry name" value="PROKAR_LIPOPROTEIN"/>
    <property type="match status" value="1"/>
</dbReference>
<sequence>MKKFWMVFAACLLMLSLAACGKKDKEADNQTNDTGVVENEADTTTDMDGTNDENEEGTADENATNDQKVENADEIADAVSSLEEVDHARVLKMNNSAYVGATLKEGTTSSKELDDKIADKAKEAGADTDKVYVSSNPDSAKQIDEYSDKIRDGEPVEGFFEEVGDAMKRIFPDAH</sequence>
<dbReference type="Pfam" id="PF09580">
    <property type="entry name" value="Spore_YhcN_YlaJ"/>
    <property type="match status" value="1"/>
</dbReference>
<evidence type="ECO:0000313" key="3">
    <source>
        <dbReference type="EMBL" id="WOV85371.1"/>
    </source>
</evidence>
<accession>A0ABZ0KYA3</accession>
<evidence type="ECO:0000256" key="2">
    <source>
        <dbReference type="SAM" id="SignalP"/>
    </source>
</evidence>
<evidence type="ECO:0000313" key="4">
    <source>
        <dbReference type="Proteomes" id="UP001303532"/>
    </source>
</evidence>
<keyword evidence="2" id="KW-0732">Signal</keyword>
<keyword evidence="3" id="KW-0449">Lipoprotein</keyword>
<evidence type="ECO:0000256" key="1">
    <source>
        <dbReference type="SAM" id="MobiDB-lite"/>
    </source>
</evidence>